<dbReference type="InterPro" id="IPR009339">
    <property type="entry name" value="DUF998"/>
</dbReference>
<feature type="transmembrane region" description="Helical" evidence="1">
    <location>
        <begin position="202"/>
        <end position="220"/>
    </location>
</feature>
<feature type="transmembrane region" description="Helical" evidence="1">
    <location>
        <begin position="66"/>
        <end position="83"/>
    </location>
</feature>
<dbReference type="AlphaFoldDB" id="A0A923HFY4"/>
<gene>
    <name evidence="2" type="ORF">H7U19_04885</name>
</gene>
<reference evidence="2" key="1">
    <citation type="submission" date="2020-08" db="EMBL/GenBank/DDBJ databases">
        <title>Hyunsoonleella sp. strain SJ7 genome sequencing and assembly.</title>
        <authorList>
            <person name="Kim I."/>
        </authorList>
    </citation>
    <scope>NUCLEOTIDE SEQUENCE</scope>
    <source>
        <strain evidence="2">SJ7</strain>
    </source>
</reference>
<dbReference type="RefSeq" id="WP_186559538.1">
    <property type="nucleotide sequence ID" value="NZ_JACNMF010000001.1"/>
</dbReference>
<evidence type="ECO:0000256" key="1">
    <source>
        <dbReference type="SAM" id="Phobius"/>
    </source>
</evidence>
<feature type="transmembrane region" description="Helical" evidence="1">
    <location>
        <begin position="169"/>
        <end position="190"/>
    </location>
</feature>
<feature type="transmembrane region" description="Helical" evidence="1">
    <location>
        <begin position="26"/>
        <end position="46"/>
    </location>
</feature>
<protein>
    <submittedName>
        <fullName evidence="2">DUF998 domain-containing protein</fullName>
    </submittedName>
</protein>
<keyword evidence="1" id="KW-1133">Transmembrane helix</keyword>
<feature type="transmembrane region" description="Helical" evidence="1">
    <location>
        <begin position="128"/>
        <end position="149"/>
    </location>
</feature>
<evidence type="ECO:0000313" key="2">
    <source>
        <dbReference type="EMBL" id="MBC3757727.1"/>
    </source>
</evidence>
<keyword evidence="1" id="KW-0472">Membrane</keyword>
<name>A0A923HFY4_9FLAO</name>
<proteinExistence type="predicted"/>
<organism evidence="2 3">
    <name type="scientific">Hyunsoonleella aquatilis</name>
    <dbReference type="NCBI Taxonomy" id="2762758"/>
    <lineage>
        <taxon>Bacteria</taxon>
        <taxon>Pseudomonadati</taxon>
        <taxon>Bacteroidota</taxon>
        <taxon>Flavobacteriia</taxon>
        <taxon>Flavobacteriales</taxon>
        <taxon>Flavobacteriaceae</taxon>
    </lineage>
</organism>
<dbReference type="Pfam" id="PF06197">
    <property type="entry name" value="DUF998"/>
    <property type="match status" value="1"/>
</dbReference>
<evidence type="ECO:0000313" key="3">
    <source>
        <dbReference type="Proteomes" id="UP000656244"/>
    </source>
</evidence>
<keyword evidence="3" id="KW-1185">Reference proteome</keyword>
<dbReference type="Proteomes" id="UP000656244">
    <property type="component" value="Unassembled WGS sequence"/>
</dbReference>
<dbReference type="EMBL" id="JACNMF010000001">
    <property type="protein sequence ID" value="MBC3757727.1"/>
    <property type="molecule type" value="Genomic_DNA"/>
</dbReference>
<keyword evidence="1" id="KW-0812">Transmembrane</keyword>
<accession>A0A923HFY4</accession>
<comment type="caution">
    <text evidence="2">The sequence shown here is derived from an EMBL/GenBank/DDBJ whole genome shotgun (WGS) entry which is preliminary data.</text>
</comment>
<sequence length="229" mass="26081">MTDHQDIKTKQTNDQMLISYMLLRKIIGGLAFLLPVVLAIGGIFYAKCDFIENSISDYYHTEMRNVLVGTLCAVAMFMFAYNGHDHKDRNAGIVACFSALGVAFFPTSVDKLSSCATKCIEYNCWIGIIHLGSALVFFVTLIYFSLKLFPLPRGKHTEMSIQKIKRNHVYKITGWVMIICVALIIIYFLIDDKFPKLADLKPVFVLEFIALWAFGISWLTKGQFFFKDK</sequence>
<feature type="transmembrane region" description="Helical" evidence="1">
    <location>
        <begin position="90"/>
        <end position="108"/>
    </location>
</feature>